<feature type="region of interest" description="Disordered" evidence="1">
    <location>
        <begin position="1"/>
        <end position="21"/>
    </location>
</feature>
<reference evidence="2" key="2">
    <citation type="submission" date="2022-01" db="EMBL/GenBank/DDBJ databases">
        <authorList>
            <person name="Yamashiro T."/>
            <person name="Shiraishi A."/>
            <person name="Satake H."/>
            <person name="Nakayama K."/>
        </authorList>
    </citation>
    <scope>NUCLEOTIDE SEQUENCE</scope>
</reference>
<accession>A0ABQ4YDE3</accession>
<evidence type="ECO:0000313" key="2">
    <source>
        <dbReference type="EMBL" id="GJS74907.1"/>
    </source>
</evidence>
<organism evidence="2 3">
    <name type="scientific">Tanacetum coccineum</name>
    <dbReference type="NCBI Taxonomy" id="301880"/>
    <lineage>
        <taxon>Eukaryota</taxon>
        <taxon>Viridiplantae</taxon>
        <taxon>Streptophyta</taxon>
        <taxon>Embryophyta</taxon>
        <taxon>Tracheophyta</taxon>
        <taxon>Spermatophyta</taxon>
        <taxon>Magnoliopsida</taxon>
        <taxon>eudicotyledons</taxon>
        <taxon>Gunneridae</taxon>
        <taxon>Pentapetalae</taxon>
        <taxon>asterids</taxon>
        <taxon>campanulids</taxon>
        <taxon>Asterales</taxon>
        <taxon>Asteraceae</taxon>
        <taxon>Asteroideae</taxon>
        <taxon>Anthemideae</taxon>
        <taxon>Anthemidinae</taxon>
        <taxon>Tanacetum</taxon>
    </lineage>
</organism>
<dbReference type="EMBL" id="BQNB010010265">
    <property type="protein sequence ID" value="GJS74907.1"/>
    <property type="molecule type" value="Genomic_DNA"/>
</dbReference>
<evidence type="ECO:0000313" key="3">
    <source>
        <dbReference type="Proteomes" id="UP001151760"/>
    </source>
</evidence>
<comment type="caution">
    <text evidence="2">The sequence shown here is derived from an EMBL/GenBank/DDBJ whole genome shotgun (WGS) entry which is preliminary data.</text>
</comment>
<dbReference type="Proteomes" id="UP001151760">
    <property type="component" value="Unassembled WGS sequence"/>
</dbReference>
<name>A0ABQ4YDE3_9ASTR</name>
<protein>
    <submittedName>
        <fullName evidence="2">Uncharacterized protein</fullName>
    </submittedName>
</protein>
<proteinExistence type="predicted"/>
<evidence type="ECO:0000256" key="1">
    <source>
        <dbReference type="SAM" id="MobiDB-lite"/>
    </source>
</evidence>
<sequence length="283" mass="30745">MDTEIPQSSSPMENVADKAVHKEGVDSLVRAATTASSLEAQQDSGNIDKTQSKATLNEPSSLRTSSGSGPRVESSDEEGLGKEDASKQGGITDIDADAGITLVSTHFDVDTNMFGVHDLDGDEVVVESKVAIKASENRNVVKEVVVVIDVASTILVSATTITDDEITLAQALAELKSVKPKMDKVVIQEPEHGIITTTPTTITPVPKPLQDKGKGIMIKEPVVEQVKPMKRLEQMRLDEELVFKLQAKEEDEEEERLAREKAQQIEEANIVWDDVQAKVEANY</sequence>
<keyword evidence="3" id="KW-1185">Reference proteome</keyword>
<feature type="compositionally biased region" description="Polar residues" evidence="1">
    <location>
        <begin position="33"/>
        <end position="68"/>
    </location>
</feature>
<gene>
    <name evidence="2" type="ORF">Tco_0724788</name>
</gene>
<reference evidence="2" key="1">
    <citation type="journal article" date="2022" name="Int. J. Mol. Sci.">
        <title>Draft Genome of Tanacetum Coccineum: Genomic Comparison of Closely Related Tanacetum-Family Plants.</title>
        <authorList>
            <person name="Yamashiro T."/>
            <person name="Shiraishi A."/>
            <person name="Nakayama K."/>
            <person name="Satake H."/>
        </authorList>
    </citation>
    <scope>NUCLEOTIDE SEQUENCE</scope>
</reference>
<feature type="compositionally biased region" description="Polar residues" evidence="1">
    <location>
        <begin position="1"/>
        <end position="12"/>
    </location>
</feature>
<feature type="region of interest" description="Disordered" evidence="1">
    <location>
        <begin position="33"/>
        <end position="91"/>
    </location>
</feature>